<dbReference type="Pfam" id="PF00263">
    <property type="entry name" value="Secretin"/>
    <property type="match status" value="1"/>
</dbReference>
<evidence type="ECO:0000313" key="8">
    <source>
        <dbReference type="EMBL" id="WLS77845.1"/>
    </source>
</evidence>
<dbReference type="AlphaFoldDB" id="A0AA50DGW8"/>
<feature type="region of interest" description="Disordered" evidence="5">
    <location>
        <begin position="221"/>
        <end position="251"/>
    </location>
</feature>
<dbReference type="PANTHER" id="PTHR30332">
    <property type="entry name" value="PROBABLE GENERAL SECRETION PATHWAY PROTEIN D"/>
    <property type="match status" value="1"/>
</dbReference>
<feature type="region of interest" description="Disordered" evidence="5">
    <location>
        <begin position="261"/>
        <end position="280"/>
    </location>
</feature>
<feature type="chain" id="PRO_5041499780" description="Type 3 secretion system secretin" evidence="3">
    <location>
        <begin position="30"/>
        <end position="706"/>
    </location>
</feature>
<keyword evidence="3" id="KW-0998">Cell outer membrane</keyword>
<accession>A0AA50DGW8</accession>
<dbReference type="NCBIfam" id="TIGR02516">
    <property type="entry name" value="type_III_yscC"/>
    <property type="match status" value="1"/>
</dbReference>
<name>A0AA50DGW8_9GAMM</name>
<keyword evidence="9" id="KW-1185">Reference proteome</keyword>
<dbReference type="Gene3D" id="3.55.50.30">
    <property type="match status" value="1"/>
</dbReference>
<evidence type="ECO:0000256" key="2">
    <source>
        <dbReference type="ARBA" id="ARBA00022729"/>
    </source>
</evidence>
<evidence type="ECO:0000256" key="4">
    <source>
        <dbReference type="RuleBase" id="RU004004"/>
    </source>
</evidence>
<evidence type="ECO:0000259" key="7">
    <source>
        <dbReference type="Pfam" id="PF03958"/>
    </source>
</evidence>
<comment type="function">
    <text evidence="3">Component of the type III secretion system (T3SS), also called injectisome, which is used to inject bacterial effector proteins into eukaryotic host cells. Forms a ring-shaped multimeric structure with an apparent central pore in the outer membrane.</text>
</comment>
<feature type="domain" description="NolW-like" evidence="7">
    <location>
        <begin position="185"/>
        <end position="315"/>
    </location>
</feature>
<sequence length="706" mass="77053" precursor="true">MHKTLTALRPFRPLLLAVAMGLSVSHSYANTPDEWKDGAYAYSADNTPLSVILQDFASSHGVDTNVTGLPDTFITARLRSDSAEAFLNRLALEYRFQWFVYNNTLYVSPQSQQTSRRLKISADAAPDLKQALEGVGLLEPRFGWGELPDEGVVLVSGPPKYVDLIADFSKKSEPEEPKEDKQMMAFPLKYADVADRTIKFRDQTLVVPGVATMLNELLGQNSGGSASGMTMTKEGQDAGDSASQAMQSESRSLLNQMIGRNTRLSRNRDEARSQGSELQGKVSADVRNNTLLVRDNKKLRSEYQQLVQMIDVPQKLVEIDAVIIDIDRNELARLSSNWSGRFGNVTGGSSMLGGTSTLFVTDFNRFFADIEALEGEGTASIIANPSVLTLENQPAVIDFSSTAFITAIGERVADIREITAGTSLRVTPRSIGNTPGKASVQLVVDVEDGKLNKNTDGSAQGTENGVISTQALVQEKRSLVMGGFHTKQSGDDEERIPILGKIPFIGKLFTSNNRTASQRERLFIITPHLIGDQVDPSRYVDAENRDQVNDTLRDISRRHQFGDMKRTIEGAMQDLAEGRVPGGLQASQNGLTLSSLCNVSLTFRSSARHQWYGNGSMQIAVGVLTNTSAKEARFDEAACRNDRTLAVSAWPHTSLKPGESTEVYVAYDTQIPARPSRVSLLKSQDGYLPVASGASNGKSSTRLLSR</sequence>
<evidence type="ECO:0000256" key="5">
    <source>
        <dbReference type="SAM" id="MobiDB-lite"/>
    </source>
</evidence>
<comment type="similarity">
    <text evidence="3">Belongs to the bacterial secretin family. T3SS SctC subfamily.</text>
</comment>
<feature type="compositionally biased region" description="Polar residues" evidence="5">
    <location>
        <begin position="241"/>
        <end position="251"/>
    </location>
</feature>
<dbReference type="HAMAP" id="MF_02219">
    <property type="entry name" value="Type_III_secretin"/>
    <property type="match status" value="1"/>
</dbReference>
<dbReference type="PANTHER" id="PTHR30332:SF5">
    <property type="entry name" value="SPI-1 TYPE 3 SECRETION SYSTEM SECRETIN"/>
    <property type="match status" value="1"/>
</dbReference>
<keyword evidence="3" id="KW-0811">Translocation</keyword>
<dbReference type="GO" id="GO:0030257">
    <property type="term" value="C:type III protein secretion system complex"/>
    <property type="evidence" value="ECO:0007669"/>
    <property type="project" value="UniProtKB-UniRule"/>
</dbReference>
<comment type="subcellular location">
    <subcellularLocation>
        <location evidence="1 3 4">Cell outer membrane</location>
    </subcellularLocation>
</comment>
<keyword evidence="2 3" id="KW-0732">Signal</keyword>
<dbReference type="Pfam" id="PF03958">
    <property type="entry name" value="Secretin_N"/>
    <property type="match status" value="1"/>
</dbReference>
<dbReference type="InterPro" id="IPR038591">
    <property type="entry name" value="NolW-like_sf"/>
</dbReference>
<dbReference type="Gene3D" id="3.30.1370.120">
    <property type="match status" value="2"/>
</dbReference>
<feature type="signal peptide" evidence="3">
    <location>
        <begin position="1"/>
        <end position="29"/>
    </location>
</feature>
<dbReference type="Proteomes" id="UP001228139">
    <property type="component" value="Chromosome"/>
</dbReference>
<dbReference type="KEGG" id="epi:Q3V30_15410"/>
<dbReference type="EMBL" id="CP132353">
    <property type="protein sequence ID" value="WLS77845.1"/>
    <property type="molecule type" value="Genomic_DNA"/>
</dbReference>
<evidence type="ECO:0000256" key="3">
    <source>
        <dbReference type="HAMAP-Rule" id="MF_02219"/>
    </source>
</evidence>
<evidence type="ECO:0000313" key="9">
    <source>
        <dbReference type="Proteomes" id="UP001228139"/>
    </source>
</evidence>
<dbReference type="InterPro" id="IPR004846">
    <property type="entry name" value="T2SS/T3SS_dom"/>
</dbReference>
<organism evidence="8 9">
    <name type="scientific">Erwinia pyri</name>
    <dbReference type="NCBI Taxonomy" id="3062598"/>
    <lineage>
        <taxon>Bacteria</taxon>
        <taxon>Pseudomonadati</taxon>
        <taxon>Pseudomonadota</taxon>
        <taxon>Gammaproteobacteria</taxon>
        <taxon>Enterobacterales</taxon>
        <taxon>Erwiniaceae</taxon>
        <taxon>Erwinia</taxon>
    </lineage>
</organism>
<feature type="domain" description="Type II/III secretion system secretin-like" evidence="6">
    <location>
        <begin position="372"/>
        <end position="530"/>
    </location>
</feature>
<keyword evidence="3 4" id="KW-0813">Transport</keyword>
<evidence type="ECO:0000256" key="1">
    <source>
        <dbReference type="ARBA" id="ARBA00004442"/>
    </source>
</evidence>
<dbReference type="InterPro" id="IPR050810">
    <property type="entry name" value="Bact_Secretion_Sys_Channel"/>
</dbReference>
<dbReference type="GO" id="GO:0015627">
    <property type="term" value="C:type II protein secretion system complex"/>
    <property type="evidence" value="ECO:0007669"/>
    <property type="project" value="TreeGrafter"/>
</dbReference>
<comment type="subunit">
    <text evidence="3">The core secretion machinery of the T3SS is composed of approximately 20 different proteins, including cytoplasmic components, a base, an export apparatus and a needle. This subunit is part of the base, which anchors the injectisome in the bacterial cell envelope. Forms a stable homooligomeric complex.</text>
</comment>
<evidence type="ECO:0000259" key="6">
    <source>
        <dbReference type="Pfam" id="PF00263"/>
    </source>
</evidence>
<gene>
    <name evidence="3 8" type="primary">sctC</name>
    <name evidence="8" type="ORF">Q3V30_15410</name>
</gene>
<dbReference type="PRINTS" id="PR01337">
    <property type="entry name" value="TYPE3OMGPROT"/>
</dbReference>
<proteinExistence type="inferred from homology"/>
<protein>
    <recommendedName>
        <fullName evidence="3">Type 3 secretion system secretin</fullName>
        <shortName evidence="3">T3SS secretin</shortName>
    </recommendedName>
</protein>
<dbReference type="InterPro" id="IPR003522">
    <property type="entry name" value="T3SS_OM_pore_YscC"/>
</dbReference>
<keyword evidence="3" id="KW-0472">Membrane</keyword>
<dbReference type="InterPro" id="IPR005644">
    <property type="entry name" value="NolW-like"/>
</dbReference>
<dbReference type="GO" id="GO:0009279">
    <property type="term" value="C:cell outer membrane"/>
    <property type="evidence" value="ECO:0007669"/>
    <property type="project" value="UniProtKB-SubCell"/>
</dbReference>
<reference evidence="8 9" key="1">
    <citation type="submission" date="2023-07" db="EMBL/GenBank/DDBJ databases">
        <title>Pathogenic bacteria of pear tree diseases.</title>
        <authorList>
            <person name="Zhang Z."/>
            <person name="He L."/>
            <person name="Huang R."/>
        </authorList>
    </citation>
    <scope>NUCLEOTIDE SEQUENCE [LARGE SCALE GENOMIC DNA]</scope>
    <source>
        <strain evidence="8 9">DE2</strain>
    </source>
</reference>
<dbReference type="GO" id="GO:0030254">
    <property type="term" value="P:protein secretion by the type III secretion system"/>
    <property type="evidence" value="ECO:0007669"/>
    <property type="project" value="UniProtKB-UniRule"/>
</dbReference>
<keyword evidence="3" id="KW-0653">Protein transport</keyword>